<organism evidence="2 3">
    <name type="scientific">Bosea massiliensis</name>
    <dbReference type="NCBI Taxonomy" id="151419"/>
    <lineage>
        <taxon>Bacteria</taxon>
        <taxon>Pseudomonadati</taxon>
        <taxon>Pseudomonadota</taxon>
        <taxon>Alphaproteobacteria</taxon>
        <taxon>Hyphomicrobiales</taxon>
        <taxon>Boseaceae</taxon>
        <taxon>Bosea</taxon>
    </lineage>
</organism>
<sequence length="217" mass="22866">MIARLVLAVTALAMAPGPAALAQDRTVPVRFQPGATAATVKGSIRGDRGLNYTFETVAGQTLQVLFTPSNRSCTLNVYAPGADEAVHVGSVAGNAFAQAATRAGTYRAQVSLMRNAARRNETCRHTLSIEITGRAAGSSAGGSDARLRDRCRAEAAPMYGVSPRRIALAARVGPSAEGGFQIDGTVDKGREGVKKLRCLFTRERGFDRVMAMTPDGR</sequence>
<protein>
    <submittedName>
        <fullName evidence="2">Uncharacterized protein</fullName>
    </submittedName>
</protein>
<feature type="signal peptide" evidence="1">
    <location>
        <begin position="1"/>
        <end position="22"/>
    </location>
</feature>
<reference evidence="3" key="1">
    <citation type="journal article" date="2019" name="Int. J. Syst. Evol. Microbiol.">
        <title>The Global Catalogue of Microorganisms (GCM) 10K type strain sequencing project: providing services to taxonomists for standard genome sequencing and annotation.</title>
        <authorList>
            <consortium name="The Broad Institute Genomics Platform"/>
            <consortium name="The Broad Institute Genome Sequencing Center for Infectious Disease"/>
            <person name="Wu L."/>
            <person name="Ma J."/>
        </authorList>
    </citation>
    <scope>NUCLEOTIDE SEQUENCE [LARGE SCALE GENOMIC DNA]</scope>
    <source>
        <strain evidence="3">CCUG 43117</strain>
    </source>
</reference>
<feature type="chain" id="PRO_5045535402" evidence="1">
    <location>
        <begin position="23"/>
        <end position="217"/>
    </location>
</feature>
<evidence type="ECO:0000256" key="1">
    <source>
        <dbReference type="SAM" id="SignalP"/>
    </source>
</evidence>
<dbReference type="Proteomes" id="UP001596060">
    <property type="component" value="Unassembled WGS sequence"/>
</dbReference>
<gene>
    <name evidence="2" type="ORF">ACFPN9_02585</name>
</gene>
<name>A0ABW0NXT0_9HYPH</name>
<accession>A0ABW0NXT0</accession>
<proteinExistence type="predicted"/>
<keyword evidence="1" id="KW-0732">Signal</keyword>
<evidence type="ECO:0000313" key="3">
    <source>
        <dbReference type="Proteomes" id="UP001596060"/>
    </source>
</evidence>
<dbReference type="RefSeq" id="WP_066725410.1">
    <property type="nucleotide sequence ID" value="NZ_JBHSLU010000004.1"/>
</dbReference>
<dbReference type="Gene3D" id="2.60.120.380">
    <property type="match status" value="1"/>
</dbReference>
<comment type="caution">
    <text evidence="2">The sequence shown here is derived from an EMBL/GenBank/DDBJ whole genome shotgun (WGS) entry which is preliminary data.</text>
</comment>
<keyword evidence="3" id="KW-1185">Reference proteome</keyword>
<dbReference type="EMBL" id="JBHSLU010000004">
    <property type="protein sequence ID" value="MFC5504143.1"/>
    <property type="molecule type" value="Genomic_DNA"/>
</dbReference>
<evidence type="ECO:0000313" key="2">
    <source>
        <dbReference type="EMBL" id="MFC5504143.1"/>
    </source>
</evidence>